<reference evidence="13" key="1">
    <citation type="submission" date="2025-08" db="UniProtKB">
        <authorList>
            <consortium name="RefSeq"/>
        </authorList>
    </citation>
    <scope>IDENTIFICATION</scope>
</reference>
<organism evidence="12 13">
    <name type="scientific">Echinops telfairi</name>
    <name type="common">Lesser hedgehog tenrec</name>
    <dbReference type="NCBI Taxonomy" id="9371"/>
    <lineage>
        <taxon>Eukaryota</taxon>
        <taxon>Metazoa</taxon>
        <taxon>Chordata</taxon>
        <taxon>Craniata</taxon>
        <taxon>Vertebrata</taxon>
        <taxon>Euteleostomi</taxon>
        <taxon>Mammalia</taxon>
        <taxon>Eutheria</taxon>
        <taxon>Afrotheria</taxon>
        <taxon>Tenrecidae</taxon>
        <taxon>Tenrecinae</taxon>
        <taxon>Echinops</taxon>
    </lineage>
</organism>
<keyword evidence="6" id="KW-0458">Lysosome</keyword>
<evidence type="ECO:0000256" key="4">
    <source>
        <dbReference type="ARBA" id="ARBA00022490"/>
    </source>
</evidence>
<proteinExistence type="predicted"/>
<dbReference type="PANTHER" id="PTHR23354:SF131">
    <property type="entry name" value="MTOR-ASSOCIATED PROTEIN MEAK7"/>
    <property type="match status" value="1"/>
</dbReference>
<evidence type="ECO:0000313" key="12">
    <source>
        <dbReference type="Proteomes" id="UP000694863"/>
    </source>
</evidence>
<accession>A0ABM1VKW5</accession>
<dbReference type="SMART" id="SM00584">
    <property type="entry name" value="TLDc"/>
    <property type="match status" value="1"/>
</dbReference>
<keyword evidence="4" id="KW-0963">Cytoplasm</keyword>
<keyword evidence="5" id="KW-0472">Membrane</keyword>
<dbReference type="RefSeq" id="XP_030742439.1">
    <property type="nucleotide sequence ID" value="XM_030886579.2"/>
</dbReference>
<protein>
    <recommendedName>
        <fullName evidence="7">MTOR-associated protein MEAK7</fullName>
    </recommendedName>
    <alternativeName>
        <fullName evidence="9">TBC/LysM-associated domain-containing protein 1</fullName>
    </alternativeName>
    <alternativeName>
        <fullName evidence="8">TLD domain-containing protein 1</fullName>
    </alternativeName>
</protein>
<evidence type="ECO:0000256" key="9">
    <source>
        <dbReference type="ARBA" id="ARBA00042134"/>
    </source>
</evidence>
<evidence type="ECO:0000256" key="1">
    <source>
        <dbReference type="ARBA" id="ARBA00004370"/>
    </source>
</evidence>
<evidence type="ECO:0000256" key="10">
    <source>
        <dbReference type="SAM" id="MobiDB-lite"/>
    </source>
</evidence>
<dbReference type="InterPro" id="IPR006571">
    <property type="entry name" value="TLDc_dom"/>
</dbReference>
<evidence type="ECO:0000256" key="3">
    <source>
        <dbReference type="ARBA" id="ARBA00004496"/>
    </source>
</evidence>
<dbReference type="PROSITE" id="PS51886">
    <property type="entry name" value="TLDC"/>
    <property type="match status" value="1"/>
</dbReference>
<feature type="domain" description="TLDc" evidence="11">
    <location>
        <begin position="244"/>
        <end position="412"/>
    </location>
</feature>
<sequence>MGNSPSQSGQSCPSQLLPQEQAKVDRLFDALAAHGSHSHGSPRSFSLQALKAHVGGALPEAMVTRLYDGMRRLDLPGRHPGPSERVSQAQFTVAMSHLLKGSSEEKSLLLLKMVPVKGSSVRARDIQKFTEDLVSSVLHVLDFRQELRGWTWKETPGTPSRVQVMAAQLLSEMRLPDGKQLLEAKQLDCMCGQAEVEDWVFRVPLVATFLGVVIRQGLQVLTASLSLAALIPKRHVDPGQEVASLLDVLSVIYLNGHLPQEHRRCWRLLFSSELHGHSFAQLCGRITRQGPCLLLLEDLAGHVFGGFASCSWEVKPQFQGDNKCFLFSVSPRMAVHTCTGYNDHFMYLNQGQQTIPNGLGMGGQHGYFGLWIDVDFGKGHSKAKPTCTTYNSPQLSSQEDFCFHRIEVWAVGEAEPQLASSKKSILDGDPEATALLEISGRGRHSEGLREAPDDE</sequence>
<evidence type="ECO:0000256" key="6">
    <source>
        <dbReference type="ARBA" id="ARBA00023228"/>
    </source>
</evidence>
<evidence type="ECO:0000256" key="8">
    <source>
        <dbReference type="ARBA" id="ARBA00041780"/>
    </source>
</evidence>
<name>A0ABM1VKW5_ECHTE</name>
<evidence type="ECO:0000256" key="5">
    <source>
        <dbReference type="ARBA" id="ARBA00023136"/>
    </source>
</evidence>
<dbReference type="Proteomes" id="UP000694863">
    <property type="component" value="Unplaced"/>
</dbReference>
<evidence type="ECO:0000256" key="7">
    <source>
        <dbReference type="ARBA" id="ARBA00039594"/>
    </source>
</evidence>
<dbReference type="Pfam" id="PF07534">
    <property type="entry name" value="TLD"/>
    <property type="match status" value="1"/>
</dbReference>
<evidence type="ECO:0000256" key="2">
    <source>
        <dbReference type="ARBA" id="ARBA00004371"/>
    </source>
</evidence>
<dbReference type="PANTHER" id="PTHR23354">
    <property type="entry name" value="NUCLEOLAR PROTEIN 7/ESTROGEN RECEPTOR COACTIVATOR-RELATED"/>
    <property type="match status" value="1"/>
</dbReference>
<comment type="subcellular location">
    <subcellularLocation>
        <location evidence="3">Cytoplasm</location>
    </subcellularLocation>
    <subcellularLocation>
        <location evidence="2">Lysosome</location>
    </subcellularLocation>
    <subcellularLocation>
        <location evidence="1">Membrane</location>
    </subcellularLocation>
</comment>
<keyword evidence="12" id="KW-1185">Reference proteome</keyword>
<feature type="region of interest" description="Disordered" evidence="10">
    <location>
        <begin position="436"/>
        <end position="455"/>
    </location>
</feature>
<evidence type="ECO:0000259" key="11">
    <source>
        <dbReference type="PROSITE" id="PS51886"/>
    </source>
</evidence>
<gene>
    <name evidence="13" type="primary">MEAK7</name>
</gene>
<dbReference type="GeneID" id="101663823"/>
<feature type="compositionally biased region" description="Basic and acidic residues" evidence="10">
    <location>
        <begin position="443"/>
        <end position="455"/>
    </location>
</feature>
<evidence type="ECO:0000313" key="13">
    <source>
        <dbReference type="RefSeq" id="XP_030742439.1"/>
    </source>
</evidence>